<protein>
    <submittedName>
        <fullName evidence="1">DUF859 domain-containing protein</fullName>
    </submittedName>
</protein>
<dbReference type="Proteomes" id="UP001526076">
    <property type="component" value="Unassembled WGS sequence"/>
</dbReference>
<evidence type="ECO:0000313" key="2">
    <source>
        <dbReference type="Proteomes" id="UP001526076"/>
    </source>
</evidence>
<organism evidence="1 2">
    <name type="scientific">Streptococcus anginosus</name>
    <dbReference type="NCBI Taxonomy" id="1328"/>
    <lineage>
        <taxon>Bacteria</taxon>
        <taxon>Bacillati</taxon>
        <taxon>Bacillota</taxon>
        <taxon>Bacilli</taxon>
        <taxon>Lactobacillales</taxon>
        <taxon>Streptococcaceae</taxon>
        <taxon>Streptococcus</taxon>
        <taxon>Streptococcus anginosus group</taxon>
    </lineage>
</organism>
<keyword evidence="2" id="KW-1185">Reference proteome</keyword>
<feature type="non-terminal residue" evidence="1">
    <location>
        <position position="1"/>
    </location>
</feature>
<sequence length="82" mass="8654">EIGRNTQPVTLSVPDNIKPTLTGFTLTDTNTAAASVVPGEQAFIQILSNIKVNFGQMTGAYGSTITGYYAEIVGKNQSTTTQ</sequence>
<evidence type="ECO:0000313" key="1">
    <source>
        <dbReference type="EMBL" id="MCW1043295.1"/>
    </source>
</evidence>
<proteinExistence type="predicted"/>
<accession>A0ABT3EDF5</accession>
<dbReference type="InterPro" id="IPR008577">
    <property type="entry name" value="DUF859"/>
</dbReference>
<reference evidence="1 2" key="1">
    <citation type="submission" date="2022-10" db="EMBL/GenBank/DDBJ databases">
        <title>Comparative genomic study of S. anginosus.</title>
        <authorList>
            <person name="Prasad A."/>
            <person name="Ene A."/>
            <person name="Jablonska S."/>
            <person name="Du J."/>
            <person name="Wolfe A.J."/>
            <person name="Putonti C."/>
        </authorList>
    </citation>
    <scope>NUCLEOTIDE SEQUENCE [LARGE SCALE GENOMIC DNA]</scope>
    <source>
        <strain evidence="1 2">UMB9231</strain>
    </source>
</reference>
<comment type="caution">
    <text evidence="1">The sequence shown here is derived from an EMBL/GenBank/DDBJ whole genome shotgun (WGS) entry which is preliminary data.</text>
</comment>
<dbReference type="Pfam" id="PF05895">
    <property type="entry name" value="DUF859"/>
    <property type="match status" value="1"/>
</dbReference>
<dbReference type="RefSeq" id="WP_264351312.1">
    <property type="nucleotide sequence ID" value="NZ_JAPAHU010000374.1"/>
</dbReference>
<name>A0ABT3EDF5_STRAP</name>
<feature type="non-terminal residue" evidence="1">
    <location>
        <position position="82"/>
    </location>
</feature>
<gene>
    <name evidence="1" type="ORF">OJ597_13035</name>
</gene>
<dbReference type="EMBL" id="JAPAHU010000374">
    <property type="protein sequence ID" value="MCW1043295.1"/>
    <property type="molecule type" value="Genomic_DNA"/>
</dbReference>